<gene>
    <name evidence="3" type="ORF">OPDIPICF_04219</name>
</gene>
<keyword evidence="4" id="KW-1185">Reference proteome</keyword>
<dbReference type="GO" id="GO:0003677">
    <property type="term" value="F:DNA binding"/>
    <property type="evidence" value="ECO:0007669"/>
    <property type="project" value="InterPro"/>
</dbReference>
<dbReference type="Proteomes" id="UP000441399">
    <property type="component" value="Unassembled WGS sequence"/>
</dbReference>
<evidence type="ECO:0000313" key="3">
    <source>
        <dbReference type="EMBL" id="CAA0098955.1"/>
    </source>
</evidence>
<accession>A0A5S9P6H4</accession>
<evidence type="ECO:0000256" key="1">
    <source>
        <dbReference type="ARBA" id="ARBA00009964"/>
    </source>
</evidence>
<sequence length="119" mass="13874">MAKIKSAERTAEYSKDFKVAVVKLTNELDVKGTEIAQALNLHPVMVYRWRQEHRKGKFVAQASRKISMTKKPSIPAEDKALKEELKRLRKENAALEKESRFLKKWDEYLKEQKPNDSNS</sequence>
<organism evidence="3 4">
    <name type="scientific">BD1-7 clade bacterium</name>
    <dbReference type="NCBI Taxonomy" id="2029982"/>
    <lineage>
        <taxon>Bacteria</taxon>
        <taxon>Pseudomonadati</taxon>
        <taxon>Pseudomonadota</taxon>
        <taxon>Gammaproteobacteria</taxon>
        <taxon>Cellvibrionales</taxon>
        <taxon>Spongiibacteraceae</taxon>
        <taxon>BD1-7 clade</taxon>
    </lineage>
</organism>
<comment type="similarity">
    <text evidence="1">Belongs to the transposase 8 family.</text>
</comment>
<dbReference type="InterPro" id="IPR009057">
    <property type="entry name" value="Homeodomain-like_sf"/>
</dbReference>
<evidence type="ECO:0008006" key="5">
    <source>
        <dbReference type="Google" id="ProtNLM"/>
    </source>
</evidence>
<dbReference type="EMBL" id="CACSIO010000005">
    <property type="protein sequence ID" value="CAA0098955.1"/>
    <property type="molecule type" value="Genomic_DNA"/>
</dbReference>
<evidence type="ECO:0000256" key="2">
    <source>
        <dbReference type="SAM" id="Coils"/>
    </source>
</evidence>
<name>A0A5S9P6H4_9GAMM</name>
<dbReference type="GO" id="GO:0004803">
    <property type="term" value="F:transposase activity"/>
    <property type="evidence" value="ECO:0007669"/>
    <property type="project" value="InterPro"/>
</dbReference>
<proteinExistence type="inferred from homology"/>
<keyword evidence="2" id="KW-0175">Coiled coil</keyword>
<dbReference type="OrthoDB" id="291972at2"/>
<feature type="coiled-coil region" evidence="2">
    <location>
        <begin position="78"/>
        <end position="105"/>
    </location>
</feature>
<dbReference type="SUPFAM" id="SSF46689">
    <property type="entry name" value="Homeodomain-like"/>
    <property type="match status" value="1"/>
</dbReference>
<protein>
    <recommendedName>
        <fullName evidence="5">Transposase</fullName>
    </recommendedName>
</protein>
<dbReference type="Pfam" id="PF01527">
    <property type="entry name" value="HTH_Tnp_1"/>
    <property type="match status" value="1"/>
</dbReference>
<dbReference type="AlphaFoldDB" id="A0A5S9P6H4"/>
<dbReference type="InterPro" id="IPR002514">
    <property type="entry name" value="Transposase_8"/>
</dbReference>
<dbReference type="GO" id="GO:0006313">
    <property type="term" value="P:DNA transposition"/>
    <property type="evidence" value="ECO:0007669"/>
    <property type="project" value="InterPro"/>
</dbReference>
<reference evidence="3 4" key="1">
    <citation type="submission" date="2019-11" db="EMBL/GenBank/DDBJ databases">
        <authorList>
            <person name="Holert J."/>
        </authorList>
    </citation>
    <scope>NUCLEOTIDE SEQUENCE [LARGE SCALE GENOMIC DNA]</scope>
    <source>
        <strain evidence="3">SB11_3</strain>
    </source>
</reference>
<evidence type="ECO:0000313" key="4">
    <source>
        <dbReference type="Proteomes" id="UP000441399"/>
    </source>
</evidence>